<comment type="caution">
    <text evidence="1">The sequence shown here is derived from an EMBL/GenBank/DDBJ whole genome shotgun (WGS) entry which is preliminary data.</text>
</comment>
<proteinExistence type="predicted"/>
<gene>
    <name evidence="1" type="ORF">BWR60_09625</name>
</gene>
<keyword evidence="2" id="KW-1185">Reference proteome</keyword>
<evidence type="ECO:0000313" key="2">
    <source>
        <dbReference type="Proteomes" id="UP000196655"/>
    </source>
</evidence>
<reference evidence="2" key="1">
    <citation type="submission" date="2017-05" db="EMBL/GenBank/DDBJ databases">
        <authorList>
            <person name="Macchi M."/>
            <person name="Festa S."/>
            <person name="Coppotelli B.M."/>
            <person name="Morelli I.S."/>
        </authorList>
    </citation>
    <scope>NUCLEOTIDE SEQUENCE [LARGE SCALE GENOMIC DNA]</scope>
    <source>
        <strain evidence="2">I</strain>
    </source>
</reference>
<dbReference type="AlphaFoldDB" id="A0A211ZQB6"/>
<organism evidence="1 2">
    <name type="scientific">Inquilinus limosus</name>
    <dbReference type="NCBI Taxonomy" id="171674"/>
    <lineage>
        <taxon>Bacteria</taxon>
        <taxon>Pseudomonadati</taxon>
        <taxon>Pseudomonadota</taxon>
        <taxon>Alphaproteobacteria</taxon>
        <taxon>Rhodospirillales</taxon>
        <taxon>Rhodospirillaceae</taxon>
        <taxon>Inquilinus</taxon>
    </lineage>
</organism>
<name>A0A211ZQB6_9PROT</name>
<dbReference type="Proteomes" id="UP000196655">
    <property type="component" value="Unassembled WGS sequence"/>
</dbReference>
<accession>A0A211ZQB6</accession>
<dbReference type="EMBL" id="NHON01000013">
    <property type="protein sequence ID" value="OWJ67455.1"/>
    <property type="molecule type" value="Genomic_DNA"/>
</dbReference>
<protein>
    <submittedName>
        <fullName evidence="1">Uncharacterized protein</fullName>
    </submittedName>
</protein>
<evidence type="ECO:0000313" key="1">
    <source>
        <dbReference type="EMBL" id="OWJ67455.1"/>
    </source>
</evidence>
<sequence length="115" mass="12329">MALSDTTVPYEILIRFDEAGTPKGAHVQWRRIVMLDGEILKDDVLPAAPLSLDGLAVSEIMSDATAAALRRVTDLETENADLLTQRDQLATQVVALTPVPVPEPDPEAEAEAPAV</sequence>
<dbReference type="OrthoDB" id="7307939at2"/>
<dbReference type="RefSeq" id="WP_088150796.1">
    <property type="nucleotide sequence ID" value="NZ_NHON01000013.1"/>
</dbReference>